<reference evidence="1" key="1">
    <citation type="submission" date="2022-07" db="EMBL/GenBank/DDBJ databases">
        <title>Enhanced cultured diversity of the mouse gut microbiota enables custom-made synthetic communities.</title>
        <authorList>
            <person name="Afrizal A."/>
        </authorList>
    </citation>
    <scope>NUCLEOTIDE SEQUENCE</scope>
    <source>
        <strain evidence="1">DSM 100219</strain>
    </source>
</reference>
<organism evidence="1 2">
    <name type="scientific">Lactobacillus johnsonii</name>
    <dbReference type="NCBI Taxonomy" id="33959"/>
    <lineage>
        <taxon>Bacteria</taxon>
        <taxon>Bacillati</taxon>
        <taxon>Bacillota</taxon>
        <taxon>Bacilli</taxon>
        <taxon>Lactobacillales</taxon>
        <taxon>Lactobacillaceae</taxon>
        <taxon>Lactobacillus</taxon>
    </lineage>
</organism>
<dbReference type="RefSeq" id="WP_257579124.1">
    <property type="nucleotide sequence ID" value="NZ_JANKAU010000009.1"/>
</dbReference>
<dbReference type="EMBL" id="JANKAU010000009">
    <property type="protein sequence ID" value="MCR1915343.1"/>
    <property type="molecule type" value="Genomic_DNA"/>
</dbReference>
<protein>
    <submittedName>
        <fullName evidence="1">Uncharacterized protein</fullName>
    </submittedName>
</protein>
<proteinExistence type="predicted"/>
<evidence type="ECO:0000313" key="1">
    <source>
        <dbReference type="EMBL" id="MCR1915343.1"/>
    </source>
</evidence>
<gene>
    <name evidence="1" type="ORF">NSA17_07860</name>
</gene>
<sequence>MERINSIIYCRRFEKDSETIAYSPAQAGEVANLIETKKTNNEIFVCLPVFVTSTYALYDLDANVTYGSNSYIVNNKPDNFCKFYIPIKDITLVQEADIDLDNH</sequence>
<evidence type="ECO:0000313" key="2">
    <source>
        <dbReference type="Proteomes" id="UP001206357"/>
    </source>
</evidence>
<comment type="caution">
    <text evidence="1">The sequence shown here is derived from an EMBL/GenBank/DDBJ whole genome shotgun (WGS) entry which is preliminary data.</text>
</comment>
<dbReference type="Proteomes" id="UP001206357">
    <property type="component" value="Unassembled WGS sequence"/>
</dbReference>
<accession>A0AAW5M1G5</accession>
<dbReference type="AlphaFoldDB" id="A0AAW5M1G5"/>
<name>A0AAW5M1G5_LACJH</name>